<reference evidence="2 3" key="1">
    <citation type="journal article" date="2017" name="Curr. Biol.">
        <title>The Evolution of Venom by Co-option of Single-Copy Genes.</title>
        <authorList>
            <person name="Martinson E.O."/>
            <person name="Mrinalini"/>
            <person name="Kelkar Y.D."/>
            <person name="Chang C.H."/>
            <person name="Werren J.H."/>
        </authorList>
    </citation>
    <scope>NUCLEOTIDE SEQUENCE [LARGE SCALE GENOMIC DNA]</scope>
    <source>
        <strain evidence="2 3">Alberta</strain>
        <tissue evidence="2">Whole body</tissue>
    </source>
</reference>
<protein>
    <submittedName>
        <fullName evidence="2">Uncharacterized protein</fullName>
    </submittedName>
</protein>
<name>A0A232EGX6_9HYME</name>
<accession>A0A232EGX6</accession>
<comment type="caution">
    <text evidence="2">The sequence shown here is derived from an EMBL/GenBank/DDBJ whole genome shotgun (WGS) entry which is preliminary data.</text>
</comment>
<gene>
    <name evidence="2" type="ORF">TSAR_014605</name>
</gene>
<feature type="compositionally biased region" description="Low complexity" evidence="1">
    <location>
        <begin position="73"/>
        <end position="82"/>
    </location>
</feature>
<feature type="region of interest" description="Disordered" evidence="1">
    <location>
        <begin position="19"/>
        <end position="88"/>
    </location>
</feature>
<feature type="compositionally biased region" description="Basic and acidic residues" evidence="1">
    <location>
        <begin position="49"/>
        <end position="72"/>
    </location>
</feature>
<evidence type="ECO:0000256" key="1">
    <source>
        <dbReference type="SAM" id="MobiDB-lite"/>
    </source>
</evidence>
<evidence type="ECO:0000313" key="2">
    <source>
        <dbReference type="EMBL" id="OXU17562.1"/>
    </source>
</evidence>
<proteinExistence type="predicted"/>
<dbReference type="AlphaFoldDB" id="A0A232EGX6"/>
<organism evidence="2 3">
    <name type="scientific">Trichomalopsis sarcophagae</name>
    <dbReference type="NCBI Taxonomy" id="543379"/>
    <lineage>
        <taxon>Eukaryota</taxon>
        <taxon>Metazoa</taxon>
        <taxon>Ecdysozoa</taxon>
        <taxon>Arthropoda</taxon>
        <taxon>Hexapoda</taxon>
        <taxon>Insecta</taxon>
        <taxon>Pterygota</taxon>
        <taxon>Neoptera</taxon>
        <taxon>Endopterygota</taxon>
        <taxon>Hymenoptera</taxon>
        <taxon>Apocrita</taxon>
        <taxon>Proctotrupomorpha</taxon>
        <taxon>Chalcidoidea</taxon>
        <taxon>Pteromalidae</taxon>
        <taxon>Pteromalinae</taxon>
        <taxon>Trichomalopsis</taxon>
    </lineage>
</organism>
<evidence type="ECO:0000313" key="3">
    <source>
        <dbReference type="Proteomes" id="UP000215335"/>
    </source>
</evidence>
<keyword evidence="3" id="KW-1185">Reference proteome</keyword>
<sequence>MTFGLTTLRNSQITYYLKGDGDRASGYSRSSGAISVKDDHRSSSMINDADNHLQDDSDARDDDNSTHAHQDILSDSDSGSSTDESDHRCRQNLEAFEDKLAL</sequence>
<dbReference type="EMBL" id="NNAY01004683">
    <property type="protein sequence ID" value="OXU17562.1"/>
    <property type="molecule type" value="Genomic_DNA"/>
</dbReference>
<dbReference type="Proteomes" id="UP000215335">
    <property type="component" value="Unassembled WGS sequence"/>
</dbReference>